<name>A0AAW9K0Z7_CARML</name>
<dbReference type="InterPro" id="IPR024968">
    <property type="entry name" value="SlpA_C_lactobacillus"/>
</dbReference>
<keyword evidence="3" id="KW-0732">Signal</keyword>
<dbReference type="GO" id="GO:0004040">
    <property type="term" value="F:amidase activity"/>
    <property type="evidence" value="ECO:0007669"/>
    <property type="project" value="InterPro"/>
</dbReference>
<evidence type="ECO:0000259" key="4">
    <source>
        <dbReference type="SMART" id="SM00047"/>
    </source>
</evidence>
<evidence type="ECO:0000313" key="5">
    <source>
        <dbReference type="EMBL" id="MDZ5757452.1"/>
    </source>
</evidence>
<dbReference type="Gene3D" id="4.10.80.30">
    <property type="entry name" value="DNA polymerase, domain 6"/>
    <property type="match status" value="1"/>
</dbReference>
<sequence>MTTQKKNSSLLLFICLFTMLLFPTTSSATSDESPVAQNTEIGPGYYSKSFSNRTIRATPDIFLNQIKQGAIDGWKNYQILPSITAAQAILESSWGNSSLSQSANNLFGIKGRYNGQYILLPTQEYINGQWIVVNAEFRKYPNWSASVEDHGKFFHDNSRYSNLIGIKDYKQVANLLKQDGYATDPEYPAKLISLIESNNLASWDSEAFKQSDYPHVAIDESIAVVNYIPGYGVFGFRSNGETILDSNLNLKHGTQWKTYGSKMINGEEMFSIGTDYYLPRRYTNLDASIITINYSPGYGVKSYRKDGSWTGNYLTTGTSFQTFGFEIINDKIMYLVGSNEYVPKQYTQFGNGK</sequence>
<dbReference type="Proteomes" id="UP001290462">
    <property type="component" value="Unassembled WGS sequence"/>
</dbReference>
<dbReference type="PANTHER" id="PTHR33308">
    <property type="entry name" value="PEPTIDOGLYCAN HYDROLASE FLGJ"/>
    <property type="match status" value="1"/>
</dbReference>
<organism evidence="5 6">
    <name type="scientific">Carnobacterium maltaromaticum</name>
    <name type="common">Carnobacterium piscicola</name>
    <dbReference type="NCBI Taxonomy" id="2751"/>
    <lineage>
        <taxon>Bacteria</taxon>
        <taxon>Bacillati</taxon>
        <taxon>Bacillota</taxon>
        <taxon>Bacilli</taxon>
        <taxon>Lactobacillales</taxon>
        <taxon>Carnobacteriaceae</taxon>
        <taxon>Carnobacterium</taxon>
    </lineage>
</organism>
<dbReference type="PANTHER" id="PTHR33308:SF10">
    <property type="entry name" value="EXO-GLUCOSAMINIDASE LYTG"/>
    <property type="match status" value="1"/>
</dbReference>
<comment type="similarity">
    <text evidence="1">Belongs to the glycosyl hydrolase 73 family.</text>
</comment>
<comment type="caution">
    <text evidence="5">The sequence shown here is derived from an EMBL/GenBank/DDBJ whole genome shotgun (WGS) entry which is preliminary data.</text>
</comment>
<feature type="domain" description="Mannosyl-glycoprotein endo-beta-N-acetylglucosamidase-like" evidence="4">
    <location>
        <begin position="52"/>
        <end position="204"/>
    </location>
</feature>
<evidence type="ECO:0000256" key="3">
    <source>
        <dbReference type="SAM" id="SignalP"/>
    </source>
</evidence>
<keyword evidence="2 5" id="KW-0378">Hydrolase</keyword>
<reference evidence="5" key="1">
    <citation type="submission" date="2023-08" db="EMBL/GenBank/DDBJ databases">
        <title>Genomic characterization of piscicolin 126 produced by Carnobacterium maltaromaticum CM22 strain isolated from salmon (Salmo salar).</title>
        <authorList>
            <person name="Gonzalez-Gragera E."/>
            <person name="Garcia-Lopez J.D."/>
            <person name="Teso-Perez C."/>
            <person name="Gimenez-Hernandez I."/>
            <person name="Peralta-Sanchez J.M."/>
            <person name="Valdivia E."/>
            <person name="Montalban-Lopez M."/>
            <person name="Martin-Platero A.M."/>
            <person name="Banos A."/>
            <person name="Martinez-Bueno M."/>
        </authorList>
    </citation>
    <scope>NUCLEOTIDE SEQUENCE</scope>
    <source>
        <strain evidence="5">CM22</strain>
    </source>
</reference>
<proteinExistence type="inferred from homology"/>
<gene>
    <name evidence="5" type="ORF">RAK27_02115</name>
</gene>
<protein>
    <submittedName>
        <fullName evidence="5">Glycoside hydrolase family 73 protein</fullName>
    </submittedName>
</protein>
<dbReference type="AlphaFoldDB" id="A0AAW9K0Z7"/>
<evidence type="ECO:0000313" key="6">
    <source>
        <dbReference type="Proteomes" id="UP001290462"/>
    </source>
</evidence>
<dbReference type="Pfam" id="PF01832">
    <property type="entry name" value="Glucosaminidase"/>
    <property type="match status" value="1"/>
</dbReference>
<evidence type="ECO:0000256" key="2">
    <source>
        <dbReference type="ARBA" id="ARBA00022801"/>
    </source>
</evidence>
<dbReference type="RefSeq" id="WP_322808383.1">
    <property type="nucleotide sequence ID" value="NZ_JAVBVO010000001.1"/>
</dbReference>
<dbReference type="InterPro" id="IPR002901">
    <property type="entry name" value="MGlyc_endo_b_GlcNAc-like_dom"/>
</dbReference>
<dbReference type="InterPro" id="IPR051056">
    <property type="entry name" value="Glycosyl_Hydrolase_73"/>
</dbReference>
<evidence type="ECO:0000256" key="1">
    <source>
        <dbReference type="ARBA" id="ARBA00010266"/>
    </source>
</evidence>
<feature type="signal peptide" evidence="3">
    <location>
        <begin position="1"/>
        <end position="28"/>
    </location>
</feature>
<dbReference type="SMART" id="SM00047">
    <property type="entry name" value="LYZ2"/>
    <property type="match status" value="1"/>
</dbReference>
<accession>A0AAW9K0Z7</accession>
<dbReference type="Gene3D" id="1.10.530.10">
    <property type="match status" value="1"/>
</dbReference>
<dbReference type="Pfam" id="PF03217">
    <property type="entry name" value="SlpA"/>
    <property type="match status" value="1"/>
</dbReference>
<feature type="chain" id="PRO_5043925612" evidence="3">
    <location>
        <begin position="29"/>
        <end position="353"/>
    </location>
</feature>
<dbReference type="EMBL" id="JAVBVO010000001">
    <property type="protein sequence ID" value="MDZ5757452.1"/>
    <property type="molecule type" value="Genomic_DNA"/>
</dbReference>